<keyword evidence="1" id="KW-0285">Flavoprotein</keyword>
<evidence type="ECO:0000256" key="2">
    <source>
        <dbReference type="ARBA" id="ARBA00022827"/>
    </source>
</evidence>
<dbReference type="Gene3D" id="3.50.50.60">
    <property type="entry name" value="FAD/NAD(P)-binding domain"/>
    <property type="match status" value="1"/>
</dbReference>
<name>A0A8H7TUH2_BIOOC</name>
<evidence type="ECO:0000313" key="5">
    <source>
        <dbReference type="EMBL" id="KAF9756885.1"/>
    </source>
</evidence>
<dbReference type="InterPro" id="IPR002938">
    <property type="entry name" value="FAD-bd"/>
</dbReference>
<dbReference type="EMBL" id="JADCTT010000002">
    <property type="protein sequence ID" value="KAF9756885.1"/>
    <property type="molecule type" value="Genomic_DNA"/>
</dbReference>
<dbReference type="Gene3D" id="3.40.30.20">
    <property type="match status" value="1"/>
</dbReference>
<dbReference type="SUPFAM" id="SSF54373">
    <property type="entry name" value="FAD-linked reductases, C-terminal domain"/>
    <property type="match status" value="1"/>
</dbReference>
<keyword evidence="3" id="KW-0560">Oxidoreductase</keyword>
<dbReference type="InterPro" id="IPR038220">
    <property type="entry name" value="PHOX_C_sf"/>
</dbReference>
<feature type="domain" description="FAD-binding" evidence="4">
    <location>
        <begin position="9"/>
        <end position="379"/>
    </location>
</feature>
<dbReference type="GO" id="GO:0071949">
    <property type="term" value="F:FAD binding"/>
    <property type="evidence" value="ECO:0007669"/>
    <property type="project" value="InterPro"/>
</dbReference>
<dbReference type="GO" id="GO:0016709">
    <property type="term" value="F:oxidoreductase activity, acting on paired donors, with incorporation or reduction of molecular oxygen, NAD(P)H as one donor, and incorporation of one atom of oxygen"/>
    <property type="evidence" value="ECO:0007669"/>
    <property type="project" value="UniProtKB-ARBA"/>
</dbReference>
<evidence type="ECO:0000256" key="3">
    <source>
        <dbReference type="ARBA" id="ARBA00023002"/>
    </source>
</evidence>
<dbReference type="Proteomes" id="UP000616885">
    <property type="component" value="Unassembled WGS sequence"/>
</dbReference>
<gene>
    <name evidence="5" type="ORF">IM811_007829</name>
</gene>
<dbReference type="PANTHER" id="PTHR43004:SF13">
    <property type="entry name" value="FAD-BINDING DOMAIN-CONTAINING PROTEIN-RELATED"/>
    <property type="match status" value="1"/>
</dbReference>
<sequence>MARPEEKTVDVAIVGAGPAGLIAAAWMAVANVKTILIDKHASPPPYGHADGLEQRSFEILDAFQLGHTIWQSAHKTIQVAYWKSINHTLSRQFITQNSSKSSAYSSFYCEATLAQGRIEERLIDFLRQHENVEILRNHHPTDMHISHDVAYDVKAEYPVHLHIEKMSTHLATPEAAFIAKGDHGMHIRSRYLIGSDGAHSWVRKRLGLEMQGEATQDHWGVLDCVPITDFPDIRKRCIIHSSAGNAMIIPRERRLVRFYVELCRRPDEDEKYGAEDILGKIVEILKPYHFSTQIVEWESTYSVGRRLCMGLSTRDVAFLVGDAIHTHSPKAGQGMNTSMQDAFNLGWKLAYVVRGMASSEIFHTYHQERAPIAERLLKFDEEIYNAVSDKCHGNDASGLLGTLAKENTSASGLSVEYGRNLLVSDAPRLSSVFLKLGSRLPDLHVLNHSDGHIWRVHSLLNISASPDIGGETICPAFHHTGN</sequence>
<evidence type="ECO:0000256" key="1">
    <source>
        <dbReference type="ARBA" id="ARBA00022630"/>
    </source>
</evidence>
<dbReference type="Gene3D" id="3.30.9.10">
    <property type="entry name" value="D-Amino Acid Oxidase, subunit A, domain 2"/>
    <property type="match status" value="1"/>
</dbReference>
<dbReference type="InterPro" id="IPR036188">
    <property type="entry name" value="FAD/NAD-bd_sf"/>
</dbReference>
<comment type="caution">
    <text evidence="5">The sequence shown here is derived from an EMBL/GenBank/DDBJ whole genome shotgun (WGS) entry which is preliminary data.</text>
</comment>
<dbReference type="Pfam" id="PF01494">
    <property type="entry name" value="FAD_binding_3"/>
    <property type="match status" value="1"/>
</dbReference>
<dbReference type="SUPFAM" id="SSF51905">
    <property type="entry name" value="FAD/NAD(P)-binding domain"/>
    <property type="match status" value="1"/>
</dbReference>
<evidence type="ECO:0000313" key="6">
    <source>
        <dbReference type="Proteomes" id="UP000616885"/>
    </source>
</evidence>
<organism evidence="5 6">
    <name type="scientific">Bionectria ochroleuca</name>
    <name type="common">Gliocladium roseum</name>
    <dbReference type="NCBI Taxonomy" id="29856"/>
    <lineage>
        <taxon>Eukaryota</taxon>
        <taxon>Fungi</taxon>
        <taxon>Dikarya</taxon>
        <taxon>Ascomycota</taxon>
        <taxon>Pezizomycotina</taxon>
        <taxon>Sordariomycetes</taxon>
        <taxon>Hypocreomycetidae</taxon>
        <taxon>Hypocreales</taxon>
        <taxon>Bionectriaceae</taxon>
        <taxon>Clonostachys</taxon>
    </lineage>
</organism>
<keyword evidence="2" id="KW-0274">FAD</keyword>
<proteinExistence type="predicted"/>
<dbReference type="PANTHER" id="PTHR43004">
    <property type="entry name" value="TRK SYSTEM POTASSIUM UPTAKE PROTEIN"/>
    <property type="match status" value="1"/>
</dbReference>
<accession>A0A8H7TUH2</accession>
<dbReference type="PRINTS" id="PR00420">
    <property type="entry name" value="RNGMNOXGNASE"/>
</dbReference>
<dbReference type="InterPro" id="IPR050641">
    <property type="entry name" value="RIFMO-like"/>
</dbReference>
<reference evidence="5" key="1">
    <citation type="submission" date="2020-10" db="EMBL/GenBank/DDBJ databases">
        <title>High-Quality Genome Resource of Clonostachys rosea strain S41 by Oxford Nanopore Long-Read Sequencing.</title>
        <authorList>
            <person name="Wang H."/>
        </authorList>
    </citation>
    <scope>NUCLEOTIDE SEQUENCE</scope>
    <source>
        <strain evidence="5">S41</strain>
    </source>
</reference>
<dbReference type="AlphaFoldDB" id="A0A8H7TUH2"/>
<evidence type="ECO:0000259" key="4">
    <source>
        <dbReference type="Pfam" id="PF01494"/>
    </source>
</evidence>
<protein>
    <recommendedName>
        <fullName evidence="4">FAD-binding domain-containing protein</fullName>
    </recommendedName>
</protein>